<accession>A0AAE3SDF1</accession>
<dbReference type="EMBL" id="JAPDPJ010000002">
    <property type="protein sequence ID" value="MCW3785323.1"/>
    <property type="molecule type" value="Genomic_DNA"/>
</dbReference>
<dbReference type="Proteomes" id="UP001209229">
    <property type="component" value="Unassembled WGS sequence"/>
</dbReference>
<evidence type="ECO:0000259" key="3">
    <source>
        <dbReference type="Pfam" id="PF09375"/>
    </source>
</evidence>
<dbReference type="CDD" id="cd14658">
    <property type="entry name" value="Imelysin-like_IrpA"/>
    <property type="match status" value="1"/>
</dbReference>
<organism evidence="4 5">
    <name type="scientific">Plebeiibacterium sediminum</name>
    <dbReference type="NCBI Taxonomy" id="2992112"/>
    <lineage>
        <taxon>Bacteria</taxon>
        <taxon>Pseudomonadati</taxon>
        <taxon>Bacteroidota</taxon>
        <taxon>Bacteroidia</taxon>
        <taxon>Marinilabiliales</taxon>
        <taxon>Marinilabiliaceae</taxon>
        <taxon>Plebeiibacterium</taxon>
    </lineage>
</organism>
<proteinExistence type="predicted"/>
<comment type="subcellular location">
    <subcellularLocation>
        <location evidence="1">Cell envelope</location>
    </subcellularLocation>
</comment>
<evidence type="ECO:0000256" key="1">
    <source>
        <dbReference type="ARBA" id="ARBA00004196"/>
    </source>
</evidence>
<dbReference type="InterPro" id="IPR038352">
    <property type="entry name" value="Imelysin_sf"/>
</dbReference>
<feature type="domain" description="Imelysin-like" evidence="3">
    <location>
        <begin position="48"/>
        <end position="359"/>
    </location>
</feature>
<dbReference type="InterPro" id="IPR018976">
    <property type="entry name" value="Imelysin-like"/>
</dbReference>
<keyword evidence="5" id="KW-1185">Reference proteome</keyword>
<dbReference type="GO" id="GO:0030313">
    <property type="term" value="C:cell envelope"/>
    <property type="evidence" value="ECO:0007669"/>
    <property type="project" value="UniProtKB-SubCell"/>
</dbReference>
<name>A0AAE3SDF1_9BACT</name>
<dbReference type="Pfam" id="PF09375">
    <property type="entry name" value="Peptidase_M75"/>
    <property type="match status" value="1"/>
</dbReference>
<dbReference type="AlphaFoldDB" id="A0AAE3SDF1"/>
<protein>
    <recommendedName>
        <fullName evidence="3">Imelysin-like domain-containing protein</fullName>
    </recommendedName>
</protein>
<reference evidence="4" key="1">
    <citation type="submission" date="2022-10" db="EMBL/GenBank/DDBJ databases">
        <authorList>
            <person name="Yu W.X."/>
        </authorList>
    </citation>
    <scope>NUCLEOTIDE SEQUENCE</scope>
    <source>
        <strain evidence="4">AAT</strain>
    </source>
</reference>
<keyword evidence="2" id="KW-0732">Signal</keyword>
<dbReference type="Gene3D" id="1.20.1420.20">
    <property type="entry name" value="M75 peptidase, HXXE motif"/>
    <property type="match status" value="1"/>
</dbReference>
<dbReference type="InterPro" id="IPR034982">
    <property type="entry name" value="Imelysin-like_IrpA"/>
</dbReference>
<gene>
    <name evidence="4" type="ORF">OM075_02535</name>
</gene>
<sequence length="371" mass="41007">MKKLYWIFALSIILFNACSDDDGGSNIDDTESYDYATLLADYVDYTVVPTYADMKDKSILLLDATEAFLESNSQTDINLACEYWKQTRKPWECSESFLFGPAASKSLDPLIDSWPLDQNQLDQVLSSNQTITADYVRNALGAVLRGFHTIEYLLFRDGAPRNAGDVTDREKEYLVAVTEVLRDDCITLWASWAGVTEGSVEAEILTNIEVEIDTPYAEVIKNAGKAGSVYLSQTDAVDEILLGIIGIADEVANAKIADPYSSKDVLEVESWFSWNSLTDFQNNIHSIKNSYMGGYDGGTSKSSVSDIVKAQNATLDTQVKTLINDAITAIADIPEPFRNNLDNEEKISTAINAVNAIVDVMEDDVRPLFVD</sequence>
<evidence type="ECO:0000313" key="5">
    <source>
        <dbReference type="Proteomes" id="UP001209229"/>
    </source>
</evidence>
<evidence type="ECO:0000313" key="4">
    <source>
        <dbReference type="EMBL" id="MCW3785323.1"/>
    </source>
</evidence>
<evidence type="ECO:0000256" key="2">
    <source>
        <dbReference type="ARBA" id="ARBA00022729"/>
    </source>
</evidence>
<dbReference type="RefSeq" id="WP_301188895.1">
    <property type="nucleotide sequence ID" value="NZ_JAPDPJ010000002.1"/>
</dbReference>
<comment type="caution">
    <text evidence="4">The sequence shown here is derived from an EMBL/GenBank/DDBJ whole genome shotgun (WGS) entry which is preliminary data.</text>
</comment>